<dbReference type="Proteomes" id="UP000027120">
    <property type="component" value="Unassembled WGS sequence"/>
</dbReference>
<evidence type="ECO:0000256" key="1">
    <source>
        <dbReference type="ARBA" id="ARBA00004123"/>
    </source>
</evidence>
<dbReference type="STRING" id="2711.A0A067DNE7"/>
<dbReference type="PANTHER" id="PTHR10694">
    <property type="entry name" value="LYSINE-SPECIFIC DEMETHYLASE"/>
    <property type="match status" value="1"/>
</dbReference>
<organism evidence="4 5">
    <name type="scientific">Citrus sinensis</name>
    <name type="common">Sweet orange</name>
    <name type="synonym">Citrus aurantium var. sinensis</name>
    <dbReference type="NCBI Taxonomy" id="2711"/>
    <lineage>
        <taxon>Eukaryota</taxon>
        <taxon>Viridiplantae</taxon>
        <taxon>Streptophyta</taxon>
        <taxon>Embryophyta</taxon>
        <taxon>Tracheophyta</taxon>
        <taxon>Spermatophyta</taxon>
        <taxon>Magnoliopsida</taxon>
        <taxon>eudicotyledons</taxon>
        <taxon>Gunneridae</taxon>
        <taxon>Pentapetalae</taxon>
        <taxon>rosids</taxon>
        <taxon>malvids</taxon>
        <taxon>Sapindales</taxon>
        <taxon>Rutaceae</taxon>
        <taxon>Aurantioideae</taxon>
        <taxon>Citrus</taxon>
    </lineage>
</organism>
<gene>
    <name evidence="4" type="ORF">CISIN_1g0443882mg</name>
</gene>
<keyword evidence="5" id="KW-1185">Reference proteome</keyword>
<proteinExistence type="predicted"/>
<sequence length="134" mass="15301">KRVDMERARREFLSSSSQTMKMESNFDATSERECSVCLFDLHLSAVGCHCSSDRYACLIHAKNFCSCAWGSKFFLYRYDTSELNILVEALEGKLSAVYRWARLDLGLALSSFISRDNMDFDKLSHSMDGPVLKM</sequence>
<evidence type="ECO:0000313" key="4">
    <source>
        <dbReference type="EMBL" id="KDO44524.1"/>
    </source>
</evidence>
<dbReference type="AlphaFoldDB" id="A0A067DNE7"/>
<comment type="subcellular location">
    <subcellularLocation>
        <location evidence="1">Nucleus</location>
    </subcellularLocation>
</comment>
<feature type="domain" description="Zinc finger C5HC2-type" evidence="3">
    <location>
        <begin position="34"/>
        <end position="85"/>
    </location>
</feature>
<evidence type="ECO:0000256" key="2">
    <source>
        <dbReference type="ARBA" id="ARBA00023242"/>
    </source>
</evidence>
<feature type="non-terminal residue" evidence="4">
    <location>
        <position position="1"/>
    </location>
</feature>
<keyword evidence="2" id="KW-0539">Nucleus</keyword>
<dbReference type="InterPro" id="IPR004198">
    <property type="entry name" value="Znf_C5HC2"/>
</dbReference>
<reference evidence="4 5" key="1">
    <citation type="submission" date="2014-04" db="EMBL/GenBank/DDBJ databases">
        <authorList>
            <consortium name="International Citrus Genome Consortium"/>
            <person name="Gmitter F."/>
            <person name="Chen C."/>
            <person name="Farmerie W."/>
            <person name="Harkins T."/>
            <person name="Desany B."/>
            <person name="Mohiuddin M."/>
            <person name="Kodira C."/>
            <person name="Borodovsky M."/>
            <person name="Lomsadze A."/>
            <person name="Burns P."/>
            <person name="Jenkins J."/>
            <person name="Prochnik S."/>
            <person name="Shu S."/>
            <person name="Chapman J."/>
            <person name="Pitluck S."/>
            <person name="Schmutz J."/>
            <person name="Rokhsar D."/>
        </authorList>
    </citation>
    <scope>NUCLEOTIDE SEQUENCE</scope>
</reference>
<name>A0A067DNE7_CITSI</name>
<accession>A0A067DNE7</accession>
<dbReference type="PANTHER" id="PTHR10694:SF113">
    <property type="entry name" value="PROTEIN JUMONJI"/>
    <property type="match status" value="1"/>
</dbReference>
<dbReference type="EMBL" id="KK785296">
    <property type="protein sequence ID" value="KDO44524.1"/>
    <property type="molecule type" value="Genomic_DNA"/>
</dbReference>
<protein>
    <recommendedName>
        <fullName evidence="3">Zinc finger C5HC2-type domain-containing protein</fullName>
    </recommendedName>
</protein>
<evidence type="ECO:0000259" key="3">
    <source>
        <dbReference type="Pfam" id="PF02928"/>
    </source>
</evidence>
<dbReference type="Pfam" id="PF02928">
    <property type="entry name" value="zf-C5HC2"/>
    <property type="match status" value="1"/>
</dbReference>
<evidence type="ECO:0000313" key="5">
    <source>
        <dbReference type="Proteomes" id="UP000027120"/>
    </source>
</evidence>
<dbReference type="GO" id="GO:0005634">
    <property type="term" value="C:nucleus"/>
    <property type="evidence" value="ECO:0007669"/>
    <property type="project" value="UniProtKB-SubCell"/>
</dbReference>